<evidence type="ECO:0000313" key="8">
    <source>
        <dbReference type="Proteomes" id="UP000799291"/>
    </source>
</evidence>
<comment type="similarity">
    <text evidence="1">Belongs to the Gfa family.</text>
</comment>
<evidence type="ECO:0000259" key="6">
    <source>
        <dbReference type="PROSITE" id="PS51891"/>
    </source>
</evidence>
<dbReference type="EMBL" id="MU005569">
    <property type="protein sequence ID" value="KAF2691799.1"/>
    <property type="molecule type" value="Genomic_DNA"/>
</dbReference>
<name>A0A6G1JNR8_9PLEO</name>
<organism evidence="7 8">
    <name type="scientific">Lentithecium fluviatile CBS 122367</name>
    <dbReference type="NCBI Taxonomy" id="1168545"/>
    <lineage>
        <taxon>Eukaryota</taxon>
        <taxon>Fungi</taxon>
        <taxon>Dikarya</taxon>
        <taxon>Ascomycota</taxon>
        <taxon>Pezizomycotina</taxon>
        <taxon>Dothideomycetes</taxon>
        <taxon>Pleosporomycetidae</taxon>
        <taxon>Pleosporales</taxon>
        <taxon>Massarineae</taxon>
        <taxon>Lentitheciaceae</taxon>
        <taxon>Lentithecium</taxon>
    </lineage>
</organism>
<dbReference type="Pfam" id="PF04828">
    <property type="entry name" value="GFA"/>
    <property type="match status" value="1"/>
</dbReference>
<dbReference type="Proteomes" id="UP000799291">
    <property type="component" value="Unassembled WGS sequence"/>
</dbReference>
<dbReference type="GO" id="GO:0016846">
    <property type="term" value="F:carbon-sulfur lyase activity"/>
    <property type="evidence" value="ECO:0007669"/>
    <property type="project" value="InterPro"/>
</dbReference>
<accession>A0A6G1JNR8</accession>
<evidence type="ECO:0000256" key="4">
    <source>
        <dbReference type="ARBA" id="ARBA00023239"/>
    </source>
</evidence>
<keyword evidence="8" id="KW-1185">Reference proteome</keyword>
<keyword evidence="4" id="KW-0456">Lyase</keyword>
<dbReference type="PROSITE" id="PS51891">
    <property type="entry name" value="CENP_V_GFA"/>
    <property type="match status" value="1"/>
</dbReference>
<dbReference type="PANTHER" id="PTHR33337:SF33">
    <property type="entry name" value="CENP-V_GFA DOMAIN-CONTAINING PROTEIN"/>
    <property type="match status" value="1"/>
</dbReference>
<evidence type="ECO:0000256" key="5">
    <source>
        <dbReference type="SAM" id="MobiDB-lite"/>
    </source>
</evidence>
<evidence type="ECO:0000256" key="3">
    <source>
        <dbReference type="ARBA" id="ARBA00022833"/>
    </source>
</evidence>
<proteinExistence type="inferred from homology"/>
<dbReference type="AlphaFoldDB" id="A0A6G1JNR8"/>
<feature type="domain" description="CENP-V/GFA" evidence="6">
    <location>
        <begin position="9"/>
        <end position="132"/>
    </location>
</feature>
<dbReference type="InterPro" id="IPR006913">
    <property type="entry name" value="CENP-V/GFA"/>
</dbReference>
<evidence type="ECO:0000256" key="2">
    <source>
        <dbReference type="ARBA" id="ARBA00022723"/>
    </source>
</evidence>
<dbReference type="PANTHER" id="PTHR33337">
    <property type="entry name" value="GFA DOMAIN-CONTAINING PROTEIN"/>
    <property type="match status" value="1"/>
</dbReference>
<dbReference type="SUPFAM" id="SSF51316">
    <property type="entry name" value="Mss4-like"/>
    <property type="match status" value="1"/>
</dbReference>
<gene>
    <name evidence="7" type="ORF">K458DRAFT_411509</name>
</gene>
<sequence>METETFVPLKGHCTCKTITYEVLAPFLCTNCCHCTWCQRETGTAFVLNSIIETSYFRITSETKPVLIDTLSASGDGQMIARCPKCYVALYSDYGDDGTWTTYVRAGTLDDEGKKRVRPDAHIFTSTKMDWVDLTGEKERGLPIFEASYKRKEAWGKEANERFNRLKEKMEAAKEAGGASKGKEEALPPSNINRETD</sequence>
<keyword evidence="3" id="KW-0862">Zinc</keyword>
<evidence type="ECO:0000313" key="7">
    <source>
        <dbReference type="EMBL" id="KAF2691799.1"/>
    </source>
</evidence>
<feature type="region of interest" description="Disordered" evidence="5">
    <location>
        <begin position="165"/>
        <end position="196"/>
    </location>
</feature>
<keyword evidence="2" id="KW-0479">Metal-binding</keyword>
<dbReference type="GO" id="GO:0046872">
    <property type="term" value="F:metal ion binding"/>
    <property type="evidence" value="ECO:0007669"/>
    <property type="project" value="UniProtKB-KW"/>
</dbReference>
<evidence type="ECO:0000256" key="1">
    <source>
        <dbReference type="ARBA" id="ARBA00005495"/>
    </source>
</evidence>
<dbReference type="InterPro" id="IPR011057">
    <property type="entry name" value="Mss4-like_sf"/>
</dbReference>
<protein>
    <recommendedName>
        <fullName evidence="6">CENP-V/GFA domain-containing protein</fullName>
    </recommendedName>
</protein>
<reference evidence="7" key="1">
    <citation type="journal article" date="2020" name="Stud. Mycol.">
        <title>101 Dothideomycetes genomes: a test case for predicting lifestyles and emergence of pathogens.</title>
        <authorList>
            <person name="Haridas S."/>
            <person name="Albert R."/>
            <person name="Binder M."/>
            <person name="Bloem J."/>
            <person name="Labutti K."/>
            <person name="Salamov A."/>
            <person name="Andreopoulos B."/>
            <person name="Baker S."/>
            <person name="Barry K."/>
            <person name="Bills G."/>
            <person name="Bluhm B."/>
            <person name="Cannon C."/>
            <person name="Castanera R."/>
            <person name="Culley D."/>
            <person name="Daum C."/>
            <person name="Ezra D."/>
            <person name="Gonzalez J."/>
            <person name="Henrissat B."/>
            <person name="Kuo A."/>
            <person name="Liang C."/>
            <person name="Lipzen A."/>
            <person name="Lutzoni F."/>
            <person name="Magnuson J."/>
            <person name="Mondo S."/>
            <person name="Nolan M."/>
            <person name="Ohm R."/>
            <person name="Pangilinan J."/>
            <person name="Park H.-J."/>
            <person name="Ramirez L."/>
            <person name="Alfaro M."/>
            <person name="Sun H."/>
            <person name="Tritt A."/>
            <person name="Yoshinaga Y."/>
            <person name="Zwiers L.-H."/>
            <person name="Turgeon B."/>
            <person name="Goodwin S."/>
            <person name="Spatafora J."/>
            <person name="Crous P."/>
            <person name="Grigoriev I."/>
        </authorList>
    </citation>
    <scope>NUCLEOTIDE SEQUENCE</scope>
    <source>
        <strain evidence="7">CBS 122367</strain>
    </source>
</reference>
<dbReference type="Gene3D" id="3.90.1590.10">
    <property type="entry name" value="glutathione-dependent formaldehyde- activating enzyme (gfa)"/>
    <property type="match status" value="1"/>
</dbReference>
<dbReference type="OrthoDB" id="406544at2759"/>